<dbReference type="SUPFAM" id="SSF46785">
    <property type="entry name" value="Winged helix' DNA-binding domain"/>
    <property type="match status" value="1"/>
</dbReference>
<dbReference type="RefSeq" id="WP_048098542.1">
    <property type="nucleotide sequence ID" value="NZ_JFZT01000014.1"/>
</dbReference>
<reference evidence="2 3" key="1">
    <citation type="submission" date="2014-03" db="EMBL/GenBank/DDBJ databases">
        <title>Draft genome sequence of the novel thermoacidophilic archaea Acidianus copahuensis ALE1 strain, isolated from Copahue volcanic area in Neuquen Argentina.</title>
        <authorList>
            <person name="Urbieta M.S."/>
            <person name="Rascovan N."/>
            <person name="Castro C."/>
            <person name="Revale S."/>
            <person name="Giaveno M.A."/>
            <person name="Vazquez M.P."/>
            <person name="Donati E.R."/>
        </authorList>
    </citation>
    <scope>NUCLEOTIDE SEQUENCE [LARGE SCALE GENOMIC DNA]</scope>
    <source>
        <strain evidence="2 3">ALE1</strain>
    </source>
</reference>
<dbReference type="InterPro" id="IPR036390">
    <property type="entry name" value="WH_DNA-bd_sf"/>
</dbReference>
<dbReference type="Proteomes" id="UP000024332">
    <property type="component" value="Unassembled WGS sequence"/>
</dbReference>
<accession>A0A031LVN3</accession>
<dbReference type="Pfam" id="PF13601">
    <property type="entry name" value="HTH_34"/>
    <property type="match status" value="1"/>
</dbReference>
<organism evidence="2 3">
    <name type="scientific">Candidatus Acidianus copahuensis</name>
    <dbReference type="NCBI Taxonomy" id="1160895"/>
    <lineage>
        <taxon>Archaea</taxon>
        <taxon>Thermoproteota</taxon>
        <taxon>Thermoprotei</taxon>
        <taxon>Sulfolobales</taxon>
        <taxon>Sulfolobaceae</taxon>
        <taxon>Acidianus</taxon>
    </lineage>
</organism>
<evidence type="ECO:0000313" key="3">
    <source>
        <dbReference type="Proteomes" id="UP000024332"/>
    </source>
</evidence>
<evidence type="ECO:0000259" key="1">
    <source>
        <dbReference type="Pfam" id="PF13601"/>
    </source>
</evidence>
<dbReference type="OrthoDB" id="378922at2157"/>
<feature type="domain" description="Winged helix DNA-binding" evidence="1">
    <location>
        <begin position="9"/>
        <end position="91"/>
    </location>
</feature>
<protein>
    <recommendedName>
        <fullName evidence="1">Winged helix DNA-binding domain-containing protein</fullName>
    </recommendedName>
</protein>
<sequence length="95" mass="10988">MTSNNSMKVKIFVLVILYVYGEIGFSELYDIIKEKTDITKGGLYHHLEQMSKEGLISCRKAVFFSEGHKRKCKLTEKGLKELQEIKKMVDKLDKS</sequence>
<dbReference type="AlphaFoldDB" id="A0A031LVN3"/>
<dbReference type="Gene3D" id="1.10.10.10">
    <property type="entry name" value="Winged helix-like DNA-binding domain superfamily/Winged helix DNA-binding domain"/>
    <property type="match status" value="1"/>
</dbReference>
<dbReference type="EMBL" id="JFZT01000014">
    <property type="protein sequence ID" value="EZQ11534.1"/>
    <property type="molecule type" value="Genomic_DNA"/>
</dbReference>
<name>A0A031LVN3_9CREN</name>
<evidence type="ECO:0000313" key="2">
    <source>
        <dbReference type="EMBL" id="EZQ11534.1"/>
    </source>
</evidence>
<proteinExistence type="predicted"/>
<gene>
    <name evidence="2" type="ORF">CM19_00880</name>
</gene>
<comment type="caution">
    <text evidence="2">The sequence shown here is derived from an EMBL/GenBank/DDBJ whole genome shotgun (WGS) entry which is preliminary data.</text>
</comment>
<dbReference type="InterPro" id="IPR027395">
    <property type="entry name" value="WH_DNA-bd_dom"/>
</dbReference>
<keyword evidence="3" id="KW-1185">Reference proteome</keyword>
<dbReference type="InterPro" id="IPR036388">
    <property type="entry name" value="WH-like_DNA-bd_sf"/>
</dbReference>